<dbReference type="Proteomes" id="UP000717624">
    <property type="component" value="Unassembled WGS sequence"/>
</dbReference>
<proteinExistence type="predicted"/>
<keyword evidence="2" id="KW-1185">Reference proteome</keyword>
<dbReference type="RefSeq" id="WP_204518700.1">
    <property type="nucleotide sequence ID" value="NZ_BAABIN010000005.1"/>
</dbReference>
<evidence type="ECO:0000313" key="1">
    <source>
        <dbReference type="EMBL" id="MBM7590964.1"/>
    </source>
</evidence>
<reference evidence="1" key="1">
    <citation type="submission" date="2021-01" db="EMBL/GenBank/DDBJ databases">
        <title>Genomic Encyclopedia of Type Strains, Phase IV (KMG-IV): sequencing the most valuable type-strain genomes for metagenomic binning, comparative biology and taxonomic classification.</title>
        <authorList>
            <person name="Goeker M."/>
        </authorList>
    </citation>
    <scope>NUCLEOTIDE SEQUENCE</scope>
    <source>
        <strain evidence="1">DSM 25523</strain>
    </source>
</reference>
<evidence type="ECO:0008006" key="3">
    <source>
        <dbReference type="Google" id="ProtNLM"/>
    </source>
</evidence>
<dbReference type="EMBL" id="JAFBEB010000008">
    <property type="protein sequence ID" value="MBM7590964.1"/>
    <property type="molecule type" value="Genomic_DNA"/>
</dbReference>
<sequence length="78" mass="8889">MAEQQPETYLYKLEAVLEEERLLTVVVLATSDEKAFQTAENNILRHTVKPPQIKELSLVEKKPLGRHGVGYVIETAHF</sequence>
<name>A0A938XZA8_9BACL</name>
<dbReference type="InterPro" id="IPR024998">
    <property type="entry name" value="DUF3906"/>
</dbReference>
<dbReference type="AlphaFoldDB" id="A0A938XZA8"/>
<evidence type="ECO:0000313" key="2">
    <source>
        <dbReference type="Proteomes" id="UP000717624"/>
    </source>
</evidence>
<comment type="caution">
    <text evidence="1">The sequence shown here is derived from an EMBL/GenBank/DDBJ whole genome shotgun (WGS) entry which is preliminary data.</text>
</comment>
<organism evidence="1 2">
    <name type="scientific">Brevibacillus fulvus</name>
    <dbReference type="NCBI Taxonomy" id="1125967"/>
    <lineage>
        <taxon>Bacteria</taxon>
        <taxon>Bacillati</taxon>
        <taxon>Bacillota</taxon>
        <taxon>Bacilli</taxon>
        <taxon>Bacillales</taxon>
        <taxon>Paenibacillaceae</taxon>
        <taxon>Brevibacillus</taxon>
    </lineage>
</organism>
<dbReference type="Pfam" id="PF13046">
    <property type="entry name" value="DUF3906"/>
    <property type="match status" value="1"/>
</dbReference>
<accession>A0A938XZA8</accession>
<gene>
    <name evidence="1" type="ORF">JOD01_002576</name>
</gene>
<protein>
    <recommendedName>
        <fullName evidence="3">DUF3906 domain-containing protein</fullName>
    </recommendedName>
</protein>